<comment type="caution">
    <text evidence="2">The sequence shown here is derived from an EMBL/GenBank/DDBJ whole genome shotgun (WGS) entry which is preliminary data.</text>
</comment>
<name>A0A2M8Q9H8_9CHLR</name>
<dbReference type="AlphaFoldDB" id="A0A2M8Q9H8"/>
<dbReference type="SUPFAM" id="SSF51730">
    <property type="entry name" value="FAD-linked oxidoreductase"/>
    <property type="match status" value="1"/>
</dbReference>
<keyword evidence="1" id="KW-0560">Oxidoreductase</keyword>
<dbReference type="EMBL" id="PGTN01000195">
    <property type="protein sequence ID" value="PJF46457.1"/>
    <property type="molecule type" value="Genomic_DNA"/>
</dbReference>
<proteinExistence type="predicted"/>
<gene>
    <name evidence="2" type="ORF">CUN48_13695</name>
</gene>
<evidence type="ECO:0000313" key="3">
    <source>
        <dbReference type="Proteomes" id="UP000230790"/>
    </source>
</evidence>
<accession>A0A2M8Q9H8</accession>
<reference evidence="2 3" key="1">
    <citation type="submission" date="2017-11" db="EMBL/GenBank/DDBJ databases">
        <title>Evolution of Phototrophy in the Chloroflexi Phylum Driven by Horizontal Gene Transfer.</title>
        <authorList>
            <person name="Ward L.M."/>
            <person name="Hemp J."/>
            <person name="Shih P.M."/>
            <person name="Mcglynn S.E."/>
            <person name="Fischer W."/>
        </authorList>
    </citation>
    <scope>NUCLEOTIDE SEQUENCE [LARGE SCALE GENOMIC DNA]</scope>
    <source>
        <strain evidence="2">JP3_7</strain>
    </source>
</reference>
<organism evidence="2 3">
    <name type="scientific">Candidatus Thermofonsia Clade 3 bacterium</name>
    <dbReference type="NCBI Taxonomy" id="2364212"/>
    <lineage>
        <taxon>Bacteria</taxon>
        <taxon>Bacillati</taxon>
        <taxon>Chloroflexota</taxon>
        <taxon>Candidatus Thermofontia</taxon>
        <taxon>Candidatus Thermofonsia Clade 3</taxon>
    </lineage>
</organism>
<dbReference type="Gene3D" id="3.20.20.220">
    <property type="match status" value="1"/>
</dbReference>
<dbReference type="Proteomes" id="UP000230790">
    <property type="component" value="Unassembled WGS sequence"/>
</dbReference>
<dbReference type="InterPro" id="IPR029041">
    <property type="entry name" value="FAD-linked_oxidoreductase-like"/>
</dbReference>
<sequence>MLSAAVAGYVFYRHGETWLRSLLLSLSRSTWARRAVTGFGPAWRVASRFIAGESVDEAIAVARQLNAKGLKAALDYLGESVTQAEEANAARDQILLLLDRIQESGVDAYVSVKLSQLGVKIAENLALEN</sequence>
<evidence type="ECO:0000313" key="2">
    <source>
        <dbReference type="EMBL" id="PJF46457.1"/>
    </source>
</evidence>
<evidence type="ECO:0008006" key="4">
    <source>
        <dbReference type="Google" id="ProtNLM"/>
    </source>
</evidence>
<protein>
    <recommendedName>
        <fullName evidence="4">Proline dehydrogenase</fullName>
    </recommendedName>
</protein>
<feature type="non-terminal residue" evidence="2">
    <location>
        <position position="129"/>
    </location>
</feature>
<evidence type="ECO:0000256" key="1">
    <source>
        <dbReference type="ARBA" id="ARBA00023002"/>
    </source>
</evidence>
<dbReference type="GO" id="GO:0016491">
    <property type="term" value="F:oxidoreductase activity"/>
    <property type="evidence" value="ECO:0007669"/>
    <property type="project" value="UniProtKB-KW"/>
</dbReference>